<comment type="caution">
    <text evidence="1">The sequence shown here is derived from an EMBL/GenBank/DDBJ whole genome shotgun (WGS) entry which is preliminary data.</text>
</comment>
<evidence type="ECO:0000313" key="2">
    <source>
        <dbReference type="Proteomes" id="UP001520878"/>
    </source>
</evidence>
<protein>
    <submittedName>
        <fullName evidence="1">DUF6482 family protein</fullName>
    </submittedName>
</protein>
<dbReference type="Pfam" id="PF20090">
    <property type="entry name" value="DUF6482"/>
    <property type="match status" value="1"/>
</dbReference>
<dbReference type="RefSeq" id="WP_229162005.1">
    <property type="nucleotide sequence ID" value="NZ_JAJEWP010000005.1"/>
</dbReference>
<dbReference type="Proteomes" id="UP001520878">
    <property type="component" value="Unassembled WGS sequence"/>
</dbReference>
<gene>
    <name evidence="1" type="ORF">LJ739_15590</name>
</gene>
<sequence>MNLIIEALEGGNYLASIVDGARQYCIYDQHNQPKCYSSINSIKQDLSLERFEHVYLQHRVTQDEMIGQPQVDNRFSMEIEWH</sequence>
<organism evidence="1 2">
    <name type="scientific">Fluctibacter halophilus</name>
    <dbReference type="NCBI Taxonomy" id="226011"/>
    <lineage>
        <taxon>Bacteria</taxon>
        <taxon>Pseudomonadati</taxon>
        <taxon>Pseudomonadota</taxon>
        <taxon>Gammaproteobacteria</taxon>
        <taxon>Alteromonadales</taxon>
        <taxon>Alteromonadaceae</taxon>
        <taxon>Fluctibacter</taxon>
    </lineage>
</organism>
<accession>A0ABS8GB74</accession>
<reference evidence="1 2" key="1">
    <citation type="submission" date="2021-10" db="EMBL/GenBank/DDBJ databases">
        <title>Draft genome of Aestuariibacter halophilus JC2043.</title>
        <authorList>
            <person name="Emsley S.A."/>
            <person name="Pfannmuller K.M."/>
            <person name="Ushijima B."/>
            <person name="Saw J.H."/>
            <person name="Videau P."/>
        </authorList>
    </citation>
    <scope>NUCLEOTIDE SEQUENCE [LARGE SCALE GENOMIC DNA]</scope>
    <source>
        <strain evidence="1 2">JC2043</strain>
    </source>
</reference>
<dbReference type="InterPro" id="IPR045508">
    <property type="entry name" value="DUF6482"/>
</dbReference>
<name>A0ABS8GB74_9ALTE</name>
<evidence type="ECO:0000313" key="1">
    <source>
        <dbReference type="EMBL" id="MCC2617674.1"/>
    </source>
</evidence>
<dbReference type="EMBL" id="JAJEWP010000005">
    <property type="protein sequence ID" value="MCC2617674.1"/>
    <property type="molecule type" value="Genomic_DNA"/>
</dbReference>
<proteinExistence type="predicted"/>
<keyword evidence="2" id="KW-1185">Reference proteome</keyword>